<dbReference type="GO" id="GO:0051539">
    <property type="term" value="F:4 iron, 4 sulfur cluster binding"/>
    <property type="evidence" value="ECO:0007669"/>
    <property type="project" value="UniProtKB-KW"/>
</dbReference>
<keyword evidence="7" id="KW-0004">4Fe-4S</keyword>
<evidence type="ECO:0000256" key="4">
    <source>
        <dbReference type="ARBA" id="ARBA00004496"/>
    </source>
</evidence>
<keyword evidence="9" id="KW-0597">Phosphoprotein</keyword>
<dbReference type="Gene3D" id="1.20.5.1930">
    <property type="match status" value="1"/>
</dbReference>
<keyword evidence="15" id="KW-0411">Iron-sulfur</keyword>
<feature type="domain" description="Histidine kinase" evidence="19">
    <location>
        <begin position="357"/>
        <end position="448"/>
    </location>
</feature>
<keyword evidence="12 21" id="KW-0418">Kinase</keyword>
<evidence type="ECO:0000256" key="18">
    <source>
        <dbReference type="SAM" id="Phobius"/>
    </source>
</evidence>
<dbReference type="InterPro" id="IPR032244">
    <property type="entry name" value="LapD_MoxY_N"/>
</dbReference>
<dbReference type="AlphaFoldDB" id="A0AAE3L0S5"/>
<protein>
    <recommendedName>
        <fullName evidence="6">Oxygen sensor histidine kinase NreB</fullName>
        <ecNumber evidence="5">2.7.13.3</ecNumber>
    </recommendedName>
    <alternativeName>
        <fullName evidence="17">Nitrogen regulation protein B</fullName>
    </alternativeName>
</protein>
<dbReference type="GO" id="GO:0000155">
    <property type="term" value="F:phosphorelay sensor kinase activity"/>
    <property type="evidence" value="ECO:0007669"/>
    <property type="project" value="InterPro"/>
</dbReference>
<dbReference type="EMBL" id="JANUCT010000003">
    <property type="protein sequence ID" value="MCS3902560.1"/>
    <property type="molecule type" value="Genomic_DNA"/>
</dbReference>
<dbReference type="RefSeq" id="WP_259054107.1">
    <property type="nucleotide sequence ID" value="NZ_JANUCT010000003.1"/>
</dbReference>
<keyword evidence="10 21" id="KW-0808">Transferase</keyword>
<dbReference type="InterPro" id="IPR005467">
    <property type="entry name" value="His_kinase_dom"/>
</dbReference>
<comment type="subcellular location">
    <subcellularLocation>
        <location evidence="4">Cytoplasm</location>
    </subcellularLocation>
    <subcellularLocation>
        <location evidence="3">Membrane</location>
    </subcellularLocation>
</comment>
<evidence type="ECO:0000256" key="15">
    <source>
        <dbReference type="ARBA" id="ARBA00023014"/>
    </source>
</evidence>
<comment type="function">
    <text evidence="16">Member of the two-component regulatory system NreB/NreC involved in the control of dissimilatory nitrate/nitrite reduction in response to oxygen. NreB functions as a direct oxygen sensor histidine kinase which is autophosphorylated, in the absence of oxygen, probably at the conserved histidine residue, and transfers its phosphate group probably to a conserved aspartate residue of NreC. NreB/NreC activates the expression of the nitrate (narGHJI) and nitrite (nir) reductase operons, as well as the putative nitrate transporter gene narT.</text>
</comment>
<dbReference type="EC" id="2.7.13.3" evidence="5"/>
<evidence type="ECO:0000313" key="21">
    <source>
        <dbReference type="EMBL" id="MCS3902560.1"/>
    </source>
</evidence>
<dbReference type="InterPro" id="IPR011712">
    <property type="entry name" value="Sig_transdc_His_kin_sub3_dim/P"/>
</dbReference>
<evidence type="ECO:0000256" key="10">
    <source>
        <dbReference type="ARBA" id="ARBA00022679"/>
    </source>
</evidence>
<comment type="cofactor">
    <cofactor evidence="2">
        <name>[4Fe-4S] cluster</name>
        <dbReference type="ChEBI" id="CHEBI:49883"/>
    </cofactor>
</comment>
<dbReference type="CDD" id="cd16917">
    <property type="entry name" value="HATPase_UhpB-NarQ-NarX-like"/>
    <property type="match status" value="1"/>
</dbReference>
<evidence type="ECO:0000256" key="11">
    <source>
        <dbReference type="ARBA" id="ARBA00022723"/>
    </source>
</evidence>
<keyword evidence="11" id="KW-0479">Metal-binding</keyword>
<evidence type="ECO:0000256" key="16">
    <source>
        <dbReference type="ARBA" id="ARBA00024827"/>
    </source>
</evidence>
<dbReference type="PRINTS" id="PR00344">
    <property type="entry name" value="BCTRLSENSOR"/>
</dbReference>
<evidence type="ECO:0000256" key="17">
    <source>
        <dbReference type="ARBA" id="ARBA00030800"/>
    </source>
</evidence>
<dbReference type="PANTHER" id="PTHR24421:SF58">
    <property type="entry name" value="SIGNAL TRANSDUCTION HISTIDINE-PROTEIN KINASE_PHOSPHATASE UHPB"/>
    <property type="match status" value="1"/>
</dbReference>
<keyword evidence="18" id="KW-1133">Transmembrane helix</keyword>
<dbReference type="InterPro" id="IPR003660">
    <property type="entry name" value="HAMP_dom"/>
</dbReference>
<dbReference type="GO" id="GO:0016020">
    <property type="term" value="C:membrane"/>
    <property type="evidence" value="ECO:0007669"/>
    <property type="project" value="UniProtKB-SubCell"/>
</dbReference>
<evidence type="ECO:0000256" key="1">
    <source>
        <dbReference type="ARBA" id="ARBA00000085"/>
    </source>
</evidence>
<accession>A0AAE3L0S5</accession>
<dbReference type="SMART" id="SM00387">
    <property type="entry name" value="HATPase_c"/>
    <property type="match status" value="1"/>
</dbReference>
<organism evidence="21 22">
    <name type="scientific">Methylohalomonas lacus</name>
    <dbReference type="NCBI Taxonomy" id="398773"/>
    <lineage>
        <taxon>Bacteria</taxon>
        <taxon>Pseudomonadati</taxon>
        <taxon>Pseudomonadota</taxon>
        <taxon>Gammaproteobacteria</taxon>
        <taxon>Methylohalomonadales</taxon>
        <taxon>Methylohalomonadaceae</taxon>
        <taxon>Methylohalomonas</taxon>
    </lineage>
</organism>
<dbReference type="GO" id="GO:0005737">
    <property type="term" value="C:cytoplasm"/>
    <property type="evidence" value="ECO:0007669"/>
    <property type="project" value="UniProtKB-SubCell"/>
</dbReference>
<keyword evidence="18" id="KW-0812">Transmembrane</keyword>
<dbReference type="InterPro" id="IPR004358">
    <property type="entry name" value="Sig_transdc_His_kin-like_C"/>
</dbReference>
<dbReference type="SUPFAM" id="SSF55874">
    <property type="entry name" value="ATPase domain of HSP90 chaperone/DNA topoisomerase II/histidine kinase"/>
    <property type="match status" value="1"/>
</dbReference>
<dbReference type="Proteomes" id="UP001204445">
    <property type="component" value="Unassembled WGS sequence"/>
</dbReference>
<evidence type="ECO:0000256" key="6">
    <source>
        <dbReference type="ARBA" id="ARBA00017322"/>
    </source>
</evidence>
<comment type="catalytic activity">
    <reaction evidence="1">
        <text>ATP + protein L-histidine = ADP + protein N-phospho-L-histidine.</text>
        <dbReference type="EC" id="2.7.13.3"/>
    </reaction>
</comment>
<gene>
    <name evidence="21" type="ORF">J2T55_000564</name>
</gene>
<feature type="transmembrane region" description="Helical" evidence="18">
    <location>
        <begin position="7"/>
        <end position="27"/>
    </location>
</feature>
<dbReference type="SMART" id="SM00304">
    <property type="entry name" value="HAMP"/>
    <property type="match status" value="1"/>
</dbReference>
<dbReference type="CDD" id="cd06225">
    <property type="entry name" value="HAMP"/>
    <property type="match status" value="1"/>
</dbReference>
<evidence type="ECO:0000256" key="2">
    <source>
        <dbReference type="ARBA" id="ARBA00001966"/>
    </source>
</evidence>
<evidence type="ECO:0000256" key="7">
    <source>
        <dbReference type="ARBA" id="ARBA00022485"/>
    </source>
</evidence>
<evidence type="ECO:0000313" key="22">
    <source>
        <dbReference type="Proteomes" id="UP001204445"/>
    </source>
</evidence>
<evidence type="ECO:0000256" key="13">
    <source>
        <dbReference type="ARBA" id="ARBA00023004"/>
    </source>
</evidence>
<evidence type="ECO:0000256" key="5">
    <source>
        <dbReference type="ARBA" id="ARBA00012438"/>
    </source>
</evidence>
<sequence>MSLRTRLNLQITLCFGLILILGTVFVIQQARLAVQEEVGSTANLTLRLIEVALSNAEPGPEQSGGVQRNIVRQIARLGETRHLHIEILRQGMPVFDTRREMHSRYDAQAPRWFISLIGPAPMEFRRVLTTNDDVDTEIVIRADPSDEIAEVWGDARIVLGLLVLAVLTANILVYFTIGRGLKPVGTILKALDGIEQGDYRLRLPRFNLPEMGQISDKFNHMAEVLQRSRDENRALAQRSLAIQERERRNLAHELHDEMGQSISGIKALAVSISQQDIDDREQIAASAETIVAISNDIYGVARQMMRRLRPVILDELGLVVALQEMIDDWNSRHEDTFCHFSHSGELGNFDEELKISVYRMVQEGLTNISKHSDANEVYINLNRDSAQGQDVVQLELSDDGLGFDAQKAHWGLGLLGMRERCEALGGKFSLVTQPGKGVSIDILLPINRDISLHDQ</sequence>
<dbReference type="Pfam" id="PF02518">
    <property type="entry name" value="HATPase_c"/>
    <property type="match status" value="1"/>
</dbReference>
<dbReference type="PROSITE" id="PS50109">
    <property type="entry name" value="HIS_KIN"/>
    <property type="match status" value="1"/>
</dbReference>
<keyword evidence="8" id="KW-0963">Cytoplasm</keyword>
<dbReference type="PANTHER" id="PTHR24421">
    <property type="entry name" value="NITRATE/NITRITE SENSOR PROTEIN NARX-RELATED"/>
    <property type="match status" value="1"/>
</dbReference>
<proteinExistence type="predicted"/>
<feature type="domain" description="HAMP" evidence="20">
    <location>
        <begin position="178"/>
        <end position="230"/>
    </location>
</feature>
<dbReference type="Gene3D" id="6.10.340.10">
    <property type="match status" value="1"/>
</dbReference>
<dbReference type="Pfam" id="PF16448">
    <property type="entry name" value="LapD_MoxY_N"/>
    <property type="match status" value="1"/>
</dbReference>
<keyword evidence="18" id="KW-0472">Membrane</keyword>
<dbReference type="Gene3D" id="3.30.565.10">
    <property type="entry name" value="Histidine kinase-like ATPase, C-terminal domain"/>
    <property type="match status" value="1"/>
</dbReference>
<evidence type="ECO:0000259" key="19">
    <source>
        <dbReference type="PROSITE" id="PS50109"/>
    </source>
</evidence>
<dbReference type="PROSITE" id="PS50885">
    <property type="entry name" value="HAMP"/>
    <property type="match status" value="1"/>
</dbReference>
<reference evidence="21" key="1">
    <citation type="submission" date="2022-08" db="EMBL/GenBank/DDBJ databases">
        <title>Genomic Encyclopedia of Type Strains, Phase III (KMG-III): the genomes of soil and plant-associated and newly described type strains.</title>
        <authorList>
            <person name="Whitman W."/>
        </authorList>
    </citation>
    <scope>NUCLEOTIDE SEQUENCE</scope>
    <source>
        <strain evidence="21">HMT 1</strain>
    </source>
</reference>
<keyword evidence="22" id="KW-1185">Reference proteome</keyword>
<evidence type="ECO:0000256" key="9">
    <source>
        <dbReference type="ARBA" id="ARBA00022553"/>
    </source>
</evidence>
<dbReference type="GO" id="GO:0046983">
    <property type="term" value="F:protein dimerization activity"/>
    <property type="evidence" value="ECO:0007669"/>
    <property type="project" value="InterPro"/>
</dbReference>
<dbReference type="InterPro" id="IPR003594">
    <property type="entry name" value="HATPase_dom"/>
</dbReference>
<evidence type="ECO:0000256" key="8">
    <source>
        <dbReference type="ARBA" id="ARBA00022490"/>
    </source>
</evidence>
<keyword evidence="14" id="KW-0902">Two-component regulatory system</keyword>
<dbReference type="Pfam" id="PF07730">
    <property type="entry name" value="HisKA_3"/>
    <property type="match status" value="1"/>
</dbReference>
<dbReference type="InterPro" id="IPR036890">
    <property type="entry name" value="HATPase_C_sf"/>
</dbReference>
<keyword evidence="13" id="KW-0408">Iron</keyword>
<evidence type="ECO:0000256" key="14">
    <source>
        <dbReference type="ARBA" id="ARBA00023012"/>
    </source>
</evidence>
<name>A0AAE3L0S5_9GAMM</name>
<dbReference type="InterPro" id="IPR050482">
    <property type="entry name" value="Sensor_HK_TwoCompSys"/>
</dbReference>
<evidence type="ECO:0000256" key="3">
    <source>
        <dbReference type="ARBA" id="ARBA00004370"/>
    </source>
</evidence>
<dbReference type="GO" id="GO:0046872">
    <property type="term" value="F:metal ion binding"/>
    <property type="evidence" value="ECO:0007669"/>
    <property type="project" value="UniProtKB-KW"/>
</dbReference>
<comment type="caution">
    <text evidence="21">The sequence shown here is derived from an EMBL/GenBank/DDBJ whole genome shotgun (WGS) entry which is preliminary data.</text>
</comment>
<evidence type="ECO:0000259" key="20">
    <source>
        <dbReference type="PROSITE" id="PS50885"/>
    </source>
</evidence>
<evidence type="ECO:0000256" key="12">
    <source>
        <dbReference type="ARBA" id="ARBA00022777"/>
    </source>
</evidence>